<sequence length="112" mass="13028">MEEEEMLWINTSCSLSVRKSRTQLHRGSPVQVWRIYGPSPQRANTHKSPCYPYALGLYEPQKRQHLVWNGFYGRHSDLNGILNEGHDQCLKTLHDYQGEGNRPTVRHITVEP</sequence>
<evidence type="ECO:0000313" key="2">
    <source>
        <dbReference type="Proteomes" id="UP001476798"/>
    </source>
</evidence>
<proteinExistence type="predicted"/>
<dbReference type="EMBL" id="JAHRIO010044408">
    <property type="protein sequence ID" value="MEQ2173210.1"/>
    <property type="molecule type" value="Genomic_DNA"/>
</dbReference>
<name>A0ABV0NP61_9TELE</name>
<organism evidence="1 2">
    <name type="scientific">Goodea atripinnis</name>
    <dbReference type="NCBI Taxonomy" id="208336"/>
    <lineage>
        <taxon>Eukaryota</taxon>
        <taxon>Metazoa</taxon>
        <taxon>Chordata</taxon>
        <taxon>Craniata</taxon>
        <taxon>Vertebrata</taxon>
        <taxon>Euteleostomi</taxon>
        <taxon>Actinopterygii</taxon>
        <taxon>Neopterygii</taxon>
        <taxon>Teleostei</taxon>
        <taxon>Neoteleostei</taxon>
        <taxon>Acanthomorphata</taxon>
        <taxon>Ovalentaria</taxon>
        <taxon>Atherinomorphae</taxon>
        <taxon>Cyprinodontiformes</taxon>
        <taxon>Goodeidae</taxon>
        <taxon>Goodea</taxon>
    </lineage>
</organism>
<evidence type="ECO:0000313" key="1">
    <source>
        <dbReference type="EMBL" id="MEQ2173210.1"/>
    </source>
</evidence>
<accession>A0ABV0NP61</accession>
<reference evidence="1 2" key="1">
    <citation type="submission" date="2021-06" db="EMBL/GenBank/DDBJ databases">
        <authorList>
            <person name="Palmer J.M."/>
        </authorList>
    </citation>
    <scope>NUCLEOTIDE SEQUENCE [LARGE SCALE GENOMIC DNA]</scope>
    <source>
        <strain evidence="1 2">GA_2019</strain>
        <tissue evidence="1">Muscle</tissue>
    </source>
</reference>
<gene>
    <name evidence="1" type="ORF">GOODEAATRI_029616</name>
</gene>
<dbReference type="Proteomes" id="UP001476798">
    <property type="component" value="Unassembled WGS sequence"/>
</dbReference>
<comment type="caution">
    <text evidence="1">The sequence shown here is derived from an EMBL/GenBank/DDBJ whole genome shotgun (WGS) entry which is preliminary data.</text>
</comment>
<protein>
    <submittedName>
        <fullName evidence="1">Uncharacterized protein</fullName>
    </submittedName>
</protein>
<keyword evidence="2" id="KW-1185">Reference proteome</keyword>